<dbReference type="Gene3D" id="1.10.287.3240">
    <property type="match status" value="1"/>
</dbReference>
<organism evidence="6 8">
    <name type="scientific">Legionella gratiana</name>
    <dbReference type="NCBI Taxonomy" id="45066"/>
    <lineage>
        <taxon>Bacteria</taxon>
        <taxon>Pseudomonadati</taxon>
        <taxon>Pseudomonadota</taxon>
        <taxon>Gammaproteobacteria</taxon>
        <taxon>Legionellales</taxon>
        <taxon>Legionellaceae</taxon>
        <taxon>Legionella</taxon>
    </lineage>
</organism>
<keyword evidence="7" id="KW-1185">Reference proteome</keyword>
<evidence type="ECO:0000256" key="4">
    <source>
        <dbReference type="SAM" id="Coils"/>
    </source>
</evidence>
<dbReference type="Pfam" id="PF01813">
    <property type="entry name" value="ATP-synt_D"/>
    <property type="match status" value="1"/>
</dbReference>
<dbReference type="GO" id="GO:0046961">
    <property type="term" value="F:proton-transporting ATPase activity, rotational mechanism"/>
    <property type="evidence" value="ECO:0007669"/>
    <property type="project" value="InterPro"/>
</dbReference>
<dbReference type="STRING" id="45066.Lgra_1781"/>
<dbReference type="Proteomes" id="UP000254476">
    <property type="component" value="Unassembled WGS sequence"/>
</dbReference>
<name>A0A378JAK7_9GAMM</name>
<feature type="coiled-coil region" evidence="4">
    <location>
        <begin position="33"/>
        <end position="67"/>
    </location>
</feature>
<dbReference type="NCBIfam" id="TIGR00309">
    <property type="entry name" value="V_ATPase_subD"/>
    <property type="match status" value="1"/>
</dbReference>
<dbReference type="RefSeq" id="WP_058498917.1">
    <property type="nucleotide sequence ID" value="NZ_CAAAHW010000001.1"/>
</dbReference>
<protein>
    <submittedName>
        <fullName evidence="6">V-type ATP synthase subunit D</fullName>
    </submittedName>
</protein>
<evidence type="ECO:0000256" key="1">
    <source>
        <dbReference type="ARBA" id="ARBA00005850"/>
    </source>
</evidence>
<evidence type="ECO:0000256" key="3">
    <source>
        <dbReference type="ARBA" id="ARBA00023065"/>
    </source>
</evidence>
<reference evidence="6 8" key="2">
    <citation type="submission" date="2018-06" db="EMBL/GenBank/DDBJ databases">
        <authorList>
            <consortium name="Pathogen Informatics"/>
            <person name="Doyle S."/>
        </authorList>
    </citation>
    <scope>NUCLEOTIDE SEQUENCE [LARGE SCALE GENOMIC DNA]</scope>
    <source>
        <strain evidence="6 8">NCTC12388</strain>
    </source>
</reference>
<reference evidence="5 7" key="1">
    <citation type="submission" date="2015-11" db="EMBL/GenBank/DDBJ databases">
        <title>Genomic analysis of 38 Legionella species identifies large and diverse effector repertoires.</title>
        <authorList>
            <person name="Burstein D."/>
            <person name="Amaro F."/>
            <person name="Zusman T."/>
            <person name="Lifshitz Z."/>
            <person name="Cohen O."/>
            <person name="Gilbert J.A."/>
            <person name="Pupko T."/>
            <person name="Shuman H.A."/>
            <person name="Segal G."/>
        </authorList>
    </citation>
    <scope>NUCLEOTIDE SEQUENCE [LARGE SCALE GENOMIC DNA]</scope>
    <source>
        <strain evidence="5 7">Lyon 8420412</strain>
    </source>
</reference>
<dbReference type="EMBL" id="UGOB01000001">
    <property type="protein sequence ID" value="STX44001.1"/>
    <property type="molecule type" value="Genomic_DNA"/>
</dbReference>
<comment type="similarity">
    <text evidence="1">Belongs to the V-ATPase D subunit family.</text>
</comment>
<keyword evidence="3" id="KW-0406">Ion transport</keyword>
<dbReference type="OrthoDB" id="5637912at2"/>
<dbReference type="EMBL" id="LNYE01000022">
    <property type="protein sequence ID" value="KTD10815.1"/>
    <property type="molecule type" value="Genomic_DNA"/>
</dbReference>
<dbReference type="AlphaFoldDB" id="A0A378JAK7"/>
<evidence type="ECO:0000313" key="6">
    <source>
        <dbReference type="EMBL" id="STX44001.1"/>
    </source>
</evidence>
<evidence type="ECO:0000256" key="2">
    <source>
        <dbReference type="ARBA" id="ARBA00022448"/>
    </source>
</evidence>
<keyword evidence="4" id="KW-0175">Coiled coil</keyword>
<dbReference type="NCBIfam" id="NF002565">
    <property type="entry name" value="PRK02195.1"/>
    <property type="match status" value="1"/>
</dbReference>
<sequence>MATQIKLNKASLSLEQRNLKNYRRFLPSLELKRKKLLSERSRVDSQINELKQKEKDLENSIQNDLLMVLGAMSSISKLIEIKEISITEENIVGVKLPVLQAISFHTLDYVYFNTPQWFEKLIDAVHEKIELQLGLQIALKRQQLLAKSIQTVTQRKNLFEKVLIPKALNNIRVIQIFLADNERAAVVRSKIAKKKRIKL</sequence>
<evidence type="ECO:0000313" key="8">
    <source>
        <dbReference type="Proteomes" id="UP000254476"/>
    </source>
</evidence>
<keyword evidence="2" id="KW-0813">Transport</keyword>
<gene>
    <name evidence="6" type="primary">ntpD</name>
    <name evidence="5" type="ORF">Lgra_1781</name>
    <name evidence="6" type="ORF">NCTC12388_01313</name>
</gene>
<dbReference type="InterPro" id="IPR002699">
    <property type="entry name" value="V_ATPase_D"/>
</dbReference>
<proteinExistence type="inferred from homology"/>
<evidence type="ECO:0000313" key="7">
    <source>
        <dbReference type="Proteomes" id="UP000054691"/>
    </source>
</evidence>
<accession>A0A378JAK7</accession>
<dbReference type="Proteomes" id="UP000054691">
    <property type="component" value="Unassembled WGS sequence"/>
</dbReference>
<evidence type="ECO:0000313" key="5">
    <source>
        <dbReference type="EMBL" id="KTD10815.1"/>
    </source>
</evidence>